<dbReference type="EMBL" id="CAXHTB010000008">
    <property type="protein sequence ID" value="CAL0310427.1"/>
    <property type="molecule type" value="Genomic_DNA"/>
</dbReference>
<keyword evidence="5" id="KW-1185">Reference proteome</keyword>
<evidence type="ECO:0000256" key="2">
    <source>
        <dbReference type="ARBA" id="ARBA00022801"/>
    </source>
</evidence>
<comment type="similarity">
    <text evidence="1">Belongs to the inositol polyphosphate 5-phosphatase family.</text>
</comment>
<comment type="caution">
    <text evidence="4">The sequence shown here is derived from an EMBL/GenBank/DDBJ whole genome shotgun (WGS) entry which is preliminary data.</text>
</comment>
<gene>
    <name evidence="4" type="ORF">LLUT_LOCUS11487</name>
</gene>
<dbReference type="Gene3D" id="3.60.10.10">
    <property type="entry name" value="Endonuclease/exonuclease/phosphatase"/>
    <property type="match status" value="1"/>
</dbReference>
<name>A0AAV1WMI0_LUPLU</name>
<dbReference type="GO" id="GO:0034485">
    <property type="term" value="F:phosphatidylinositol-3,4,5-trisphosphate 5-phosphatase activity"/>
    <property type="evidence" value="ECO:0007669"/>
    <property type="project" value="TreeGrafter"/>
</dbReference>
<sequence>MMRNKAKKISKVCTHSTQKFQEIVPLNAGNVLGPEDSGPVSKWLGLISEALNTTTTYGSPKPRPRPILDNGHCSPISDERGYCLIGSKQMVGIFLCVWVRADLYNHVTNIKVSCVGRGIMGYLGNKVS</sequence>
<dbReference type="InterPro" id="IPR000300">
    <property type="entry name" value="IPPc"/>
</dbReference>
<keyword evidence="2" id="KW-0378">Hydrolase</keyword>
<proteinExistence type="inferred from homology"/>
<dbReference type="PANTHER" id="PTHR45666:SF15">
    <property type="entry name" value="TYPE I INOSITOL POLYPHOSPHATE 5-PHOSPHATASE 8"/>
    <property type="match status" value="1"/>
</dbReference>
<accession>A0AAV1WMI0</accession>
<protein>
    <recommendedName>
        <fullName evidence="3">Inositol polyphosphate-related phosphatase domain-containing protein</fullName>
    </recommendedName>
</protein>
<feature type="domain" description="Inositol polyphosphate-related phosphatase" evidence="3">
    <location>
        <begin position="20"/>
        <end position="126"/>
    </location>
</feature>
<evidence type="ECO:0000313" key="4">
    <source>
        <dbReference type="EMBL" id="CAL0310427.1"/>
    </source>
</evidence>
<evidence type="ECO:0000259" key="3">
    <source>
        <dbReference type="Pfam" id="PF22669"/>
    </source>
</evidence>
<organism evidence="4 5">
    <name type="scientific">Lupinus luteus</name>
    <name type="common">European yellow lupine</name>
    <dbReference type="NCBI Taxonomy" id="3873"/>
    <lineage>
        <taxon>Eukaryota</taxon>
        <taxon>Viridiplantae</taxon>
        <taxon>Streptophyta</taxon>
        <taxon>Embryophyta</taxon>
        <taxon>Tracheophyta</taxon>
        <taxon>Spermatophyta</taxon>
        <taxon>Magnoliopsida</taxon>
        <taxon>eudicotyledons</taxon>
        <taxon>Gunneridae</taxon>
        <taxon>Pentapetalae</taxon>
        <taxon>rosids</taxon>
        <taxon>fabids</taxon>
        <taxon>Fabales</taxon>
        <taxon>Fabaceae</taxon>
        <taxon>Papilionoideae</taxon>
        <taxon>50 kb inversion clade</taxon>
        <taxon>genistoids sensu lato</taxon>
        <taxon>core genistoids</taxon>
        <taxon>Genisteae</taxon>
        <taxon>Lupinus</taxon>
    </lineage>
</organism>
<dbReference type="SUPFAM" id="SSF56219">
    <property type="entry name" value="DNase I-like"/>
    <property type="match status" value="1"/>
</dbReference>
<dbReference type="Pfam" id="PF22669">
    <property type="entry name" value="Exo_endo_phos2"/>
    <property type="match status" value="1"/>
</dbReference>
<reference evidence="4 5" key="1">
    <citation type="submission" date="2024-03" db="EMBL/GenBank/DDBJ databases">
        <authorList>
            <person name="Martinez-Hernandez J."/>
        </authorList>
    </citation>
    <scope>NUCLEOTIDE SEQUENCE [LARGE SCALE GENOMIC DNA]</scope>
</reference>
<dbReference type="GO" id="GO:0004445">
    <property type="term" value="F:inositol-polyphosphate 5-phosphatase activity"/>
    <property type="evidence" value="ECO:0007669"/>
    <property type="project" value="InterPro"/>
</dbReference>
<dbReference type="InterPro" id="IPR045849">
    <property type="entry name" value="IP5P_plant"/>
</dbReference>
<dbReference type="GO" id="GO:0046856">
    <property type="term" value="P:phosphatidylinositol dephosphorylation"/>
    <property type="evidence" value="ECO:0007669"/>
    <property type="project" value="InterPro"/>
</dbReference>
<dbReference type="AlphaFoldDB" id="A0AAV1WMI0"/>
<dbReference type="InterPro" id="IPR036691">
    <property type="entry name" value="Endo/exonu/phosph_ase_sf"/>
</dbReference>
<dbReference type="GO" id="GO:0004439">
    <property type="term" value="F:phosphatidylinositol-4,5-bisphosphate 5-phosphatase activity"/>
    <property type="evidence" value="ECO:0007669"/>
    <property type="project" value="TreeGrafter"/>
</dbReference>
<evidence type="ECO:0000313" key="5">
    <source>
        <dbReference type="Proteomes" id="UP001497480"/>
    </source>
</evidence>
<dbReference type="Proteomes" id="UP001497480">
    <property type="component" value="Unassembled WGS sequence"/>
</dbReference>
<dbReference type="PANTHER" id="PTHR45666">
    <property type="entry name" value="TYPE IV INOSITOL POLYPHOSPHATE 5-PHOSPHATASE 9"/>
    <property type="match status" value="1"/>
</dbReference>
<evidence type="ECO:0000256" key="1">
    <source>
        <dbReference type="ARBA" id="ARBA00010768"/>
    </source>
</evidence>